<reference evidence="1" key="1">
    <citation type="submission" date="2021-03" db="EMBL/GenBank/DDBJ databases">
        <title>Draft genome sequence of rust myrtle Austropuccinia psidii MF-1, a brazilian biotype.</title>
        <authorList>
            <person name="Quecine M.C."/>
            <person name="Pachon D.M.R."/>
            <person name="Bonatelli M.L."/>
            <person name="Correr F.H."/>
            <person name="Franceschini L.M."/>
            <person name="Leite T.F."/>
            <person name="Margarido G.R.A."/>
            <person name="Almeida C.A."/>
            <person name="Ferrarezi J.A."/>
            <person name="Labate C.A."/>
        </authorList>
    </citation>
    <scope>NUCLEOTIDE SEQUENCE</scope>
    <source>
        <strain evidence="1">MF-1</strain>
    </source>
</reference>
<accession>A0A9Q3FQW1</accession>
<evidence type="ECO:0000313" key="1">
    <source>
        <dbReference type="EMBL" id="MBW0541802.1"/>
    </source>
</evidence>
<organism evidence="1 2">
    <name type="scientific">Austropuccinia psidii MF-1</name>
    <dbReference type="NCBI Taxonomy" id="1389203"/>
    <lineage>
        <taxon>Eukaryota</taxon>
        <taxon>Fungi</taxon>
        <taxon>Dikarya</taxon>
        <taxon>Basidiomycota</taxon>
        <taxon>Pucciniomycotina</taxon>
        <taxon>Pucciniomycetes</taxon>
        <taxon>Pucciniales</taxon>
        <taxon>Sphaerophragmiaceae</taxon>
        <taxon>Austropuccinia</taxon>
    </lineage>
</organism>
<gene>
    <name evidence="1" type="ORF">O181_081517</name>
</gene>
<protein>
    <submittedName>
        <fullName evidence="1">Uncharacterized protein</fullName>
    </submittedName>
</protein>
<dbReference type="AlphaFoldDB" id="A0A9Q3FQW1"/>
<proteinExistence type="predicted"/>
<evidence type="ECO:0000313" key="2">
    <source>
        <dbReference type="Proteomes" id="UP000765509"/>
    </source>
</evidence>
<keyword evidence="2" id="KW-1185">Reference proteome</keyword>
<dbReference type="EMBL" id="AVOT02046484">
    <property type="protein sequence ID" value="MBW0541802.1"/>
    <property type="molecule type" value="Genomic_DNA"/>
</dbReference>
<dbReference type="Proteomes" id="UP000765509">
    <property type="component" value="Unassembled WGS sequence"/>
</dbReference>
<comment type="caution">
    <text evidence="1">The sequence shown here is derived from an EMBL/GenBank/DDBJ whole genome shotgun (WGS) entry which is preliminary data.</text>
</comment>
<sequence length="207" mass="23892">MTVCIYSSQHPLIIYSGSHCSIVAKDYLDNHFLNWEKQLFLTKERKFKSALGRMTSIGTNITEIIIPHMKGNLRLKPEFVVLEDAHIQGFLLGTNYQRMYGIDIYIKESLNEFKEGLFSANLTSKHKLSLLKILRKNRSAFAIGEEPLAKIGGHDIELYLDVEKPYPPMLRRPPYEASLEARKEIEKHINELLEIDVIRKIGHNELV</sequence>
<dbReference type="OrthoDB" id="2093721at2759"/>
<name>A0A9Q3FQW1_9BASI</name>